<dbReference type="AlphaFoldDB" id="A0A9Q4APA2"/>
<protein>
    <submittedName>
        <fullName evidence="1">Uncharacterized protein</fullName>
    </submittedName>
</protein>
<accession>A0A9Q4APA2</accession>
<keyword evidence="2" id="KW-1185">Reference proteome</keyword>
<dbReference type="Proteomes" id="UP001060275">
    <property type="component" value="Unassembled WGS sequence"/>
</dbReference>
<organism evidence="1 2">
    <name type="scientific">Devosia ureilytica</name>
    <dbReference type="NCBI Taxonomy" id="2952754"/>
    <lineage>
        <taxon>Bacteria</taxon>
        <taxon>Pseudomonadati</taxon>
        <taxon>Pseudomonadota</taxon>
        <taxon>Alphaproteobacteria</taxon>
        <taxon>Hyphomicrobiales</taxon>
        <taxon>Devosiaceae</taxon>
        <taxon>Devosia</taxon>
    </lineage>
</organism>
<evidence type="ECO:0000313" key="2">
    <source>
        <dbReference type="Proteomes" id="UP001060275"/>
    </source>
</evidence>
<proteinExistence type="predicted"/>
<gene>
    <name evidence="1" type="ORF">NF348_08835</name>
</gene>
<dbReference type="RefSeq" id="WP_254674287.1">
    <property type="nucleotide sequence ID" value="NZ_JAMWDU010000003.1"/>
</dbReference>
<reference evidence="1" key="1">
    <citation type="submission" date="2022-06" db="EMBL/GenBank/DDBJ databases">
        <title>Devosia sp. XJ19-45 genome assembly.</title>
        <authorList>
            <person name="Li B."/>
            <person name="Cai M."/>
            <person name="Nie G."/>
            <person name="Li W."/>
        </authorList>
    </citation>
    <scope>NUCLEOTIDE SEQUENCE</scope>
    <source>
        <strain evidence="1">XJ19-45</strain>
    </source>
</reference>
<evidence type="ECO:0000313" key="1">
    <source>
        <dbReference type="EMBL" id="MCP8887208.1"/>
    </source>
</evidence>
<comment type="caution">
    <text evidence="1">The sequence shown here is derived from an EMBL/GenBank/DDBJ whole genome shotgun (WGS) entry which is preliminary data.</text>
</comment>
<sequence>MALAFIFGAINISELSWGIGRELMKFDIAALAFAVALASTTSANALDRRVRINNYTSYDIIEFYASNKDATTWQEDILGRNILPSGNSVVINIDDGTGYCMYDFRAVFEDGDDLVKYGNNVCEMSEFNYRD</sequence>
<dbReference type="EMBL" id="JAMWDU010000003">
    <property type="protein sequence ID" value="MCP8887208.1"/>
    <property type="molecule type" value="Genomic_DNA"/>
</dbReference>
<name>A0A9Q4APA2_9HYPH</name>